<protein>
    <submittedName>
        <fullName evidence="2">Uncharacterized protein</fullName>
    </submittedName>
</protein>
<evidence type="ECO:0000313" key="2">
    <source>
        <dbReference type="EMBL" id="GEO18681.1"/>
    </source>
</evidence>
<evidence type="ECO:0000313" key="3">
    <source>
        <dbReference type="Proteomes" id="UP000321085"/>
    </source>
</evidence>
<dbReference type="EMBL" id="BJYU01000226">
    <property type="protein sequence ID" value="GEO18681.1"/>
    <property type="molecule type" value="Genomic_DNA"/>
</dbReference>
<organism evidence="2 3">
    <name type="scientific">Microvirga aerophila</name>
    <dbReference type="NCBI Taxonomy" id="670291"/>
    <lineage>
        <taxon>Bacteria</taxon>
        <taxon>Pseudomonadati</taxon>
        <taxon>Pseudomonadota</taxon>
        <taxon>Alphaproteobacteria</taxon>
        <taxon>Hyphomicrobiales</taxon>
        <taxon>Methylobacteriaceae</taxon>
        <taxon>Microvirga</taxon>
    </lineage>
</organism>
<name>A0A512C3B1_9HYPH</name>
<feature type="region of interest" description="Disordered" evidence="1">
    <location>
        <begin position="48"/>
        <end position="68"/>
    </location>
</feature>
<dbReference type="Proteomes" id="UP000321085">
    <property type="component" value="Unassembled WGS sequence"/>
</dbReference>
<gene>
    <name evidence="2" type="ORF">MAE02_63770</name>
</gene>
<reference evidence="2 3" key="1">
    <citation type="submission" date="2019-07" db="EMBL/GenBank/DDBJ databases">
        <title>Whole genome shotgun sequence of Microvirga aerophila NBRC 106136.</title>
        <authorList>
            <person name="Hosoyama A."/>
            <person name="Uohara A."/>
            <person name="Ohji S."/>
            <person name="Ichikawa N."/>
        </authorList>
    </citation>
    <scope>NUCLEOTIDE SEQUENCE [LARGE SCALE GENOMIC DNA]</scope>
    <source>
        <strain evidence="2 3">NBRC 106136</strain>
    </source>
</reference>
<keyword evidence="3" id="KW-1185">Reference proteome</keyword>
<accession>A0A512C3B1</accession>
<sequence length="68" mass="7657">MTNMDDQVARHCKDIILRATLKSAQDRPQPCEAGGTLDRAVRVLREQSAYPVPPYTPPRLTRFSSSKD</sequence>
<proteinExistence type="predicted"/>
<comment type="caution">
    <text evidence="2">The sequence shown here is derived from an EMBL/GenBank/DDBJ whole genome shotgun (WGS) entry which is preliminary data.</text>
</comment>
<dbReference type="AlphaFoldDB" id="A0A512C3B1"/>
<evidence type="ECO:0000256" key="1">
    <source>
        <dbReference type="SAM" id="MobiDB-lite"/>
    </source>
</evidence>